<dbReference type="GO" id="GO:0008235">
    <property type="term" value="F:metalloexopeptidase activity"/>
    <property type="evidence" value="ECO:0007669"/>
    <property type="project" value="TreeGrafter"/>
</dbReference>
<dbReference type="InterPro" id="IPR036005">
    <property type="entry name" value="Creatinase/aminopeptidase-like"/>
</dbReference>
<dbReference type="GO" id="GO:0006508">
    <property type="term" value="P:proteolysis"/>
    <property type="evidence" value="ECO:0007669"/>
    <property type="project" value="UniProtKB-KW"/>
</dbReference>
<dbReference type="GO" id="GO:0005737">
    <property type="term" value="C:cytoplasm"/>
    <property type="evidence" value="ECO:0007669"/>
    <property type="project" value="TreeGrafter"/>
</dbReference>
<proteinExistence type="predicted"/>
<dbReference type="InterPro" id="IPR036390">
    <property type="entry name" value="WH_DNA-bd_sf"/>
</dbReference>
<dbReference type="SUPFAM" id="SSF46785">
    <property type="entry name" value="Winged helix' DNA-binding domain"/>
    <property type="match status" value="1"/>
</dbReference>
<accession>A0A678T6D0</accession>
<dbReference type="PANTHER" id="PTHR45777:SF6">
    <property type="entry name" value="METHIONINE AMINOPEPTIDASE 2"/>
    <property type="match status" value="1"/>
</dbReference>
<evidence type="ECO:0000256" key="4">
    <source>
        <dbReference type="SAM" id="MobiDB-lite"/>
    </source>
</evidence>
<gene>
    <name evidence="5" type="ORF">SS04J15_000010</name>
</gene>
<keyword evidence="2" id="KW-0645">Protease</keyword>
<evidence type="ECO:0000313" key="5">
    <source>
        <dbReference type="EMBL" id="AWA44977.1"/>
    </source>
</evidence>
<evidence type="ECO:0000256" key="3">
    <source>
        <dbReference type="ARBA" id="ARBA00022801"/>
    </source>
</evidence>
<dbReference type="Gene3D" id="3.90.230.10">
    <property type="entry name" value="Creatinase/methionine aminopeptidase superfamily"/>
    <property type="match status" value="1"/>
</dbReference>
<organism evidence="5">
    <name type="scientific">Saccharum spontaneum</name>
    <name type="common">Wild sugarcane</name>
    <dbReference type="NCBI Taxonomy" id="62335"/>
    <lineage>
        <taxon>Eukaryota</taxon>
        <taxon>Viridiplantae</taxon>
        <taxon>Streptophyta</taxon>
        <taxon>Embryophyta</taxon>
        <taxon>Tracheophyta</taxon>
        <taxon>Spermatophyta</taxon>
        <taxon>Magnoliopsida</taxon>
        <taxon>Liliopsida</taxon>
        <taxon>Poales</taxon>
        <taxon>Poaceae</taxon>
        <taxon>PACMAD clade</taxon>
        <taxon>Panicoideae</taxon>
        <taxon>Andropogonodae</taxon>
        <taxon>Andropogoneae</taxon>
        <taxon>Saccharinae</taxon>
        <taxon>Saccharum</taxon>
        <taxon>Saccharum officinarum species complex</taxon>
    </lineage>
</organism>
<evidence type="ECO:0000256" key="1">
    <source>
        <dbReference type="ARBA" id="ARBA00022438"/>
    </source>
</evidence>
<dbReference type="SUPFAM" id="SSF55920">
    <property type="entry name" value="Creatinase/aminopeptidase"/>
    <property type="match status" value="1"/>
</dbReference>
<dbReference type="Gene3D" id="1.10.10.10">
    <property type="entry name" value="Winged helix-like DNA-binding domain superfamily/Winged helix DNA-binding domain"/>
    <property type="match status" value="1"/>
</dbReference>
<keyword evidence="1" id="KW-0031">Aminopeptidase</keyword>
<sequence length="755" mass="83903">MAVALWQPAHRSPFPGTWVYDDDVFLAVPVKAVDELPHGAGREVHRIQREVLERVHVVDVRPHHLQRDPGLGVPGHHALQDMRTTKTLLLWKHLDDGLKSDCIRCVVEKVKNLVVYVDPDDNLEAGIDARFCDVGAAIQEVMESYTVEINGKVFQEQCNVEKAMIIETTFLFVTVKSIRNLNGHSIGPYQIHGRGFVQEDLECSHYMKNFDVGHVPLRVAKAKQLLGTINNFGTRAFCCLYLDRPYPPLCDVKGSYVSQFEHTIFSGQPAKRPSAFLADRATSSHRYSSRRIVSTHQASRANTKAQLIPTAELLGGVAVEAADVSADHGDAEEAEAKHGVDGAAEIIPRGGVVAGPVSGVPAGPHERGPAQHKGAAAGVGEQRAVRGARLQEPEEVVRVVLAHAPVVHRGRRRGLVVDGAAHAGVVDAVRRVVQRVERRRVDEVGDLVHVDPEAVDGEHPSEQGDLARPELGGAWVEEVREVDVPWPHLAEFVPLRFRNTSCCIPRTNVPYVSFTLIPAYARQSSPSQAMAVALWQPAHRSPFPGTWVYDDDVFLAVPVKAVDELPHGAGREVHRIQREVLERVHVVDVRPHHLQRDPGLGVPGHHVLQVLVLINSQLSYTMGHLGSYVDDKLTSSTGLSLIHDLLCSLRFFLGYDNNKNNKFYWLLLWKHLDDGLKDGDRNLMVSVVEKVKNLVVYVDHDDNLVSVDWNDIVANHVNEFPKVLLSPHKVVYIEKKLGEKLFVFYTDLKKELRSS</sequence>
<dbReference type="EMBL" id="MH182551">
    <property type="protein sequence ID" value="AWA44977.1"/>
    <property type="molecule type" value="Genomic_DNA"/>
</dbReference>
<dbReference type="InterPro" id="IPR036388">
    <property type="entry name" value="WH-like_DNA-bd_sf"/>
</dbReference>
<keyword evidence="3" id="KW-0378">Hydrolase</keyword>
<protein>
    <submittedName>
        <fullName evidence="5">Uncharacterized protein</fullName>
    </submittedName>
</protein>
<dbReference type="InterPro" id="IPR050247">
    <property type="entry name" value="Met_Aminopeptidase_Type2"/>
</dbReference>
<feature type="region of interest" description="Disordered" evidence="4">
    <location>
        <begin position="355"/>
        <end position="378"/>
    </location>
</feature>
<evidence type="ECO:0000256" key="2">
    <source>
        <dbReference type="ARBA" id="ARBA00022670"/>
    </source>
</evidence>
<dbReference type="GO" id="GO:0004177">
    <property type="term" value="F:aminopeptidase activity"/>
    <property type="evidence" value="ECO:0007669"/>
    <property type="project" value="UniProtKB-KW"/>
</dbReference>
<reference evidence="5" key="1">
    <citation type="submission" date="2018-04" db="EMBL/GenBank/DDBJ databases">
        <title>Comparative Analysis of Homologous Sequences of Saccharum officinarum and Saccharum spontaneum Reveals Independent Polyploidization Events.</title>
        <authorList>
            <person name="Sharma A."/>
            <person name="Song J."/>
            <person name="Lin Q."/>
            <person name="Singh R."/>
            <person name="Ramos N."/>
            <person name="Wang K."/>
            <person name="Zhang J."/>
            <person name="Ming R."/>
            <person name="Yu Q."/>
        </authorList>
    </citation>
    <scope>NUCLEOTIDE SEQUENCE</scope>
</reference>
<dbReference type="AlphaFoldDB" id="A0A678T6D0"/>
<name>A0A678T6D0_SACSP</name>
<dbReference type="PANTHER" id="PTHR45777">
    <property type="entry name" value="METHIONINE AMINOPEPTIDASE 2"/>
    <property type="match status" value="1"/>
</dbReference>